<gene>
    <name evidence="1" type="ORF">TresaDRAFT_0564</name>
</gene>
<name>H7EPR9_9SPIR</name>
<keyword evidence="2" id="KW-1185">Reference proteome</keyword>
<evidence type="ECO:0000313" key="1">
    <source>
        <dbReference type="EMBL" id="EIC00470.1"/>
    </source>
</evidence>
<proteinExistence type="predicted"/>
<dbReference type="EMBL" id="AGRW01000055">
    <property type="protein sequence ID" value="EIC00470.1"/>
    <property type="molecule type" value="Genomic_DNA"/>
</dbReference>
<dbReference type="Proteomes" id="UP000003571">
    <property type="component" value="Unassembled WGS sequence"/>
</dbReference>
<evidence type="ECO:0000313" key="2">
    <source>
        <dbReference type="Proteomes" id="UP000003571"/>
    </source>
</evidence>
<protein>
    <submittedName>
        <fullName evidence="1">Uncharacterized protein</fullName>
    </submittedName>
</protein>
<dbReference type="eggNOG" id="ENOG5032RY6">
    <property type="taxonomic scope" value="Bacteria"/>
</dbReference>
<reference evidence="1 2" key="1">
    <citation type="submission" date="2011-09" db="EMBL/GenBank/DDBJ databases">
        <title>The draft genome of Treponema saccharophilum DSM 2985.</title>
        <authorList>
            <consortium name="US DOE Joint Genome Institute (JGI-PGF)"/>
            <person name="Lucas S."/>
            <person name="Copeland A."/>
            <person name="Lapidus A."/>
            <person name="Glavina del Rio T."/>
            <person name="Dalin E."/>
            <person name="Tice H."/>
            <person name="Bruce D."/>
            <person name="Goodwin L."/>
            <person name="Pitluck S."/>
            <person name="Peters L."/>
            <person name="Kyrpides N."/>
            <person name="Mavromatis K."/>
            <person name="Ivanova N."/>
            <person name="Markowitz V."/>
            <person name="Cheng J.-F."/>
            <person name="Hugenholtz P."/>
            <person name="Woyke T."/>
            <person name="Wu D."/>
            <person name="Gronow S."/>
            <person name="Wellnitz S."/>
            <person name="Brambilla E."/>
            <person name="Klenk H.-P."/>
            <person name="Eisen J.A."/>
        </authorList>
    </citation>
    <scope>NUCLEOTIDE SEQUENCE [LARGE SCALE GENOMIC DNA]</scope>
    <source>
        <strain evidence="1 2">DSM 2985</strain>
    </source>
</reference>
<sequence length="57" mass="6564">MFSYIWPILLIVTANTVYQICAKGIPQAMNTDVSLLACLGQLRDIRMVFHKYDRLFA</sequence>
<comment type="caution">
    <text evidence="1">The sequence shown here is derived from an EMBL/GenBank/DDBJ whole genome shotgun (WGS) entry which is preliminary data.</text>
</comment>
<organism evidence="1 2">
    <name type="scientific">Treponema saccharophilum DSM 2985</name>
    <dbReference type="NCBI Taxonomy" id="907348"/>
    <lineage>
        <taxon>Bacteria</taxon>
        <taxon>Pseudomonadati</taxon>
        <taxon>Spirochaetota</taxon>
        <taxon>Spirochaetia</taxon>
        <taxon>Spirochaetales</taxon>
        <taxon>Treponemataceae</taxon>
        <taxon>Treponema</taxon>
    </lineage>
</organism>
<dbReference type="STRING" id="907348.TresaDRAFT_0564"/>
<dbReference type="AlphaFoldDB" id="H7EPR9"/>
<accession>H7EPR9</accession>